<dbReference type="Pfam" id="PF01970">
    <property type="entry name" value="TctA"/>
    <property type="match status" value="1"/>
</dbReference>
<feature type="transmembrane region" description="Helical" evidence="1">
    <location>
        <begin position="200"/>
        <end position="221"/>
    </location>
</feature>
<keyword evidence="1" id="KW-0472">Membrane</keyword>
<evidence type="ECO:0000313" key="3">
    <source>
        <dbReference type="EMBL" id="OUP52931.1"/>
    </source>
</evidence>
<feature type="transmembrane region" description="Helical" evidence="1">
    <location>
        <begin position="480"/>
        <end position="499"/>
    </location>
</feature>
<dbReference type="AlphaFoldDB" id="A0A1Y4LDL4"/>
<dbReference type="InterPro" id="IPR002823">
    <property type="entry name" value="DUF112_TM"/>
</dbReference>
<organism evidence="3 4">
    <name type="scientific">Butyricicoccus pullicaecorum</name>
    <dbReference type="NCBI Taxonomy" id="501571"/>
    <lineage>
        <taxon>Bacteria</taxon>
        <taxon>Bacillati</taxon>
        <taxon>Bacillota</taxon>
        <taxon>Clostridia</taxon>
        <taxon>Eubacteriales</taxon>
        <taxon>Butyricicoccaceae</taxon>
        <taxon>Butyricicoccus</taxon>
    </lineage>
</organism>
<accession>A0A1Y4LDL4</accession>
<evidence type="ECO:0000256" key="1">
    <source>
        <dbReference type="SAM" id="Phobius"/>
    </source>
</evidence>
<evidence type="ECO:0000313" key="4">
    <source>
        <dbReference type="Proteomes" id="UP000195897"/>
    </source>
</evidence>
<name>A0A1Y4LDL4_9FIRM</name>
<dbReference type="PANTHER" id="PTHR35342:SF5">
    <property type="entry name" value="TRICARBOXYLIC TRANSPORT PROTEIN"/>
    <property type="match status" value="1"/>
</dbReference>
<feature type="domain" description="DUF112" evidence="2">
    <location>
        <begin position="22"/>
        <end position="447"/>
    </location>
</feature>
<feature type="transmembrane region" description="Helical" evidence="1">
    <location>
        <begin position="20"/>
        <end position="50"/>
    </location>
</feature>
<dbReference type="EMBL" id="NFKK01000006">
    <property type="protein sequence ID" value="OUP52931.1"/>
    <property type="molecule type" value="Genomic_DNA"/>
</dbReference>
<reference evidence="4" key="1">
    <citation type="submission" date="2017-04" db="EMBL/GenBank/DDBJ databases">
        <title>Function of individual gut microbiota members based on whole genome sequencing of pure cultures obtained from chicken caecum.</title>
        <authorList>
            <person name="Medvecky M."/>
            <person name="Cejkova D."/>
            <person name="Polansky O."/>
            <person name="Karasova D."/>
            <person name="Kubasova T."/>
            <person name="Cizek A."/>
            <person name="Rychlik I."/>
        </authorList>
    </citation>
    <scope>NUCLEOTIDE SEQUENCE [LARGE SCALE GENOMIC DNA]</scope>
    <source>
        <strain evidence="4">An180</strain>
    </source>
</reference>
<feature type="transmembrane region" description="Helical" evidence="1">
    <location>
        <begin position="110"/>
        <end position="131"/>
    </location>
</feature>
<feature type="transmembrane region" description="Helical" evidence="1">
    <location>
        <begin position="62"/>
        <end position="83"/>
    </location>
</feature>
<feature type="transmembrane region" description="Helical" evidence="1">
    <location>
        <begin position="268"/>
        <end position="291"/>
    </location>
</feature>
<keyword evidence="1" id="KW-0812">Transmembrane</keyword>
<feature type="transmembrane region" description="Helical" evidence="1">
    <location>
        <begin position="170"/>
        <end position="188"/>
    </location>
</feature>
<gene>
    <name evidence="3" type="ORF">B5F17_06765</name>
</gene>
<evidence type="ECO:0000259" key="2">
    <source>
        <dbReference type="Pfam" id="PF01970"/>
    </source>
</evidence>
<dbReference type="Proteomes" id="UP000195897">
    <property type="component" value="Unassembled WGS sequence"/>
</dbReference>
<keyword evidence="1" id="KW-1133">Transmembrane helix</keyword>
<dbReference type="RefSeq" id="WP_087372229.1">
    <property type="nucleotide sequence ID" value="NZ_NFKK01000006.1"/>
</dbReference>
<feature type="transmembrane region" description="Helical" evidence="1">
    <location>
        <begin position="402"/>
        <end position="435"/>
    </location>
</feature>
<dbReference type="PANTHER" id="PTHR35342">
    <property type="entry name" value="TRICARBOXYLIC TRANSPORT PROTEIN"/>
    <property type="match status" value="1"/>
</dbReference>
<protein>
    <submittedName>
        <fullName evidence="3">Tricarboxylate transporter</fullName>
    </submittedName>
</protein>
<feature type="transmembrane region" description="Helical" evidence="1">
    <location>
        <begin position="143"/>
        <end position="164"/>
    </location>
</feature>
<comment type="caution">
    <text evidence="3">The sequence shown here is derived from an EMBL/GenBank/DDBJ whole genome shotgun (WGS) entry which is preliminary data.</text>
</comment>
<feature type="transmembrane region" description="Helical" evidence="1">
    <location>
        <begin position="327"/>
        <end position="350"/>
    </location>
</feature>
<proteinExistence type="predicted"/>
<feature type="transmembrane region" description="Helical" evidence="1">
    <location>
        <begin position="370"/>
        <end position="390"/>
    </location>
</feature>
<sequence length="510" mass="53654">MLENFASLLSGFQVVFDPQNIGVCMLGAILGLIVGAMPGLGSLAGVALLLPLTYKFNPTTAIIMLGALYYSNMYGGAFSAILLNIPGDSPAITTALDGYPMAKKGRPGQALMTANFASFIGGTIGILILTITASGLAKLGLNFGYAEMTLILLIAMTSISWLIGENPTKGVVITMLGILVASIGMDTLSGVPRYNFDNIYLMGGITFTPFIIGAVGFAQVIKLVNERKADEEKRKSGTYQAVKLSIRSSMLTRHDFKRLLPPVLRSSLLGTFVGVLPGSGATTGSMVGYAMQKKFKSEEPMGTGAIEGIAASESGNNSAAAGAFAPLLALGIPGSGTGAVLLGGLMMWGLNPGPLLFETNPDFCWSLISSLYIANIFTLAVAVAVIPFLIKILSVPIKFMIPIITCVCIVGAYSTSYSMYGVIVMFVSGIVGYILDKNGFPTAPMLLAFVLAPMLEENMRKAFIASQGSLSVFADSTLKIVLLAIFLVLVLTPSFKALMRKIKSKNSTSV</sequence>